<protein>
    <submittedName>
        <fullName evidence="2">ATP-binding protein</fullName>
    </submittedName>
</protein>
<dbReference type="PANTHER" id="PTHR30595">
    <property type="entry name" value="GLPR-RELATED TRANSCRIPTIONAL REPRESSOR"/>
    <property type="match status" value="1"/>
</dbReference>
<keyword evidence="2" id="KW-0067">ATP-binding</keyword>
<gene>
    <name evidence="2" type="ORF">H8S84_01855</name>
</gene>
<dbReference type="Gene3D" id="1.10.10.10">
    <property type="entry name" value="Winged helix-like DNA-binding domain superfamily/Winged helix DNA-binding domain"/>
    <property type="match status" value="1"/>
</dbReference>
<proteinExistence type="predicted"/>
<evidence type="ECO:0000259" key="1">
    <source>
        <dbReference type="Pfam" id="PF04326"/>
    </source>
</evidence>
<name>A0A923N2A9_9BACT</name>
<dbReference type="Pfam" id="PF04326">
    <property type="entry name" value="SLFN_AlbA_2"/>
    <property type="match status" value="1"/>
</dbReference>
<evidence type="ECO:0000313" key="2">
    <source>
        <dbReference type="EMBL" id="MBC5991575.1"/>
    </source>
</evidence>
<dbReference type="GO" id="GO:0005524">
    <property type="term" value="F:ATP binding"/>
    <property type="evidence" value="ECO:0007669"/>
    <property type="project" value="UniProtKB-KW"/>
</dbReference>
<feature type="domain" description="Schlafen AlbA-2" evidence="1">
    <location>
        <begin position="20"/>
        <end position="133"/>
    </location>
</feature>
<evidence type="ECO:0000313" key="3">
    <source>
        <dbReference type="Proteomes" id="UP000603640"/>
    </source>
</evidence>
<dbReference type="PANTHER" id="PTHR30595:SF6">
    <property type="entry name" value="SCHLAFEN ALBA-2 DOMAIN-CONTAINING PROTEIN"/>
    <property type="match status" value="1"/>
</dbReference>
<accession>A0A923N2A9</accession>
<dbReference type="InterPro" id="IPR038461">
    <property type="entry name" value="Schlafen_AlbA_2_dom_sf"/>
</dbReference>
<organism evidence="2 3">
    <name type="scientific">Pontibacter cellulosilyticus</name>
    <dbReference type="NCBI Taxonomy" id="1720253"/>
    <lineage>
        <taxon>Bacteria</taxon>
        <taxon>Pseudomonadati</taxon>
        <taxon>Bacteroidota</taxon>
        <taxon>Cytophagia</taxon>
        <taxon>Cytophagales</taxon>
        <taxon>Hymenobacteraceae</taxon>
        <taxon>Pontibacter</taxon>
    </lineage>
</organism>
<dbReference type="InterPro" id="IPR036388">
    <property type="entry name" value="WH-like_DNA-bd_sf"/>
</dbReference>
<dbReference type="Proteomes" id="UP000603640">
    <property type="component" value="Unassembled WGS sequence"/>
</dbReference>
<dbReference type="InterPro" id="IPR007421">
    <property type="entry name" value="Schlafen_AlbA_2_dom"/>
</dbReference>
<dbReference type="RefSeq" id="WP_187065576.1">
    <property type="nucleotide sequence ID" value="NZ_JACRVF010000001.1"/>
</dbReference>
<keyword evidence="3" id="KW-1185">Reference proteome</keyword>
<dbReference type="AlphaFoldDB" id="A0A923N2A9"/>
<keyword evidence="2" id="KW-0547">Nucleotide-binding</keyword>
<reference evidence="2" key="1">
    <citation type="submission" date="2020-08" db="EMBL/GenBank/DDBJ databases">
        <title>Pontibacter sp. SD6 16S ribosomal RNA gene Genome sequencing and assembly.</title>
        <authorList>
            <person name="Kang M."/>
        </authorList>
    </citation>
    <scope>NUCLEOTIDE SEQUENCE</scope>
    <source>
        <strain evidence="2">SD6</strain>
    </source>
</reference>
<comment type="caution">
    <text evidence="2">The sequence shown here is derived from an EMBL/GenBank/DDBJ whole genome shotgun (WGS) entry which is preliminary data.</text>
</comment>
<dbReference type="Gene3D" id="3.30.950.30">
    <property type="entry name" value="Schlafen, AAA domain"/>
    <property type="match status" value="1"/>
</dbReference>
<sequence length="214" mass="24816">MFSTPNTPLDEVRRMILRGENDTVDFKQRITKPDKIARTLVSFANTRGGTILVGVKDNGYICGIDPEEELHTLRLASEHYCNPPVALDYEEVESDDRTVLVVTVHESKSKPHFAKVKEDDWRGYVRVKDTSVQTSNMVNKTLLNEHPVFEKLPLDRHENAVLEYLQTSPRITLKQYMKLANLSQRRAYRTLVKLVIHGYLRLHDKEKEDYYTLS</sequence>
<dbReference type="EMBL" id="JACRVF010000001">
    <property type="protein sequence ID" value="MBC5991575.1"/>
    <property type="molecule type" value="Genomic_DNA"/>
</dbReference>